<sequence length="93" mass="10097">MRHLFMSCLVLTTFASSVMPAVADDQAECTAGIAMIKAELDKKPPQSTLTALQLSRFQRGGQRMLSVIPSHSLVRDADHGGQIPCCRKRRAAA</sequence>
<dbReference type="EMBL" id="CP016617">
    <property type="protein sequence ID" value="ANY82455.1"/>
    <property type="molecule type" value="Genomic_DNA"/>
</dbReference>
<name>A0A1B2ER47_9HYPH</name>
<evidence type="ECO:0000313" key="2">
    <source>
        <dbReference type="EMBL" id="ANY82455.1"/>
    </source>
</evidence>
<proteinExistence type="predicted"/>
<keyword evidence="1" id="KW-0732">Signal</keyword>
<feature type="signal peptide" evidence="1">
    <location>
        <begin position="1"/>
        <end position="23"/>
    </location>
</feature>
<reference evidence="2" key="1">
    <citation type="submission" date="2016-07" db="EMBL/GenBank/DDBJ databases">
        <title>Microvirga ossetica sp. nov. a new species of rhizobia isolated from root nodules of the legume species Vicia alpestris Steven originated from North Ossetia region in the Caucasus.</title>
        <authorList>
            <person name="Safronova V.I."/>
            <person name="Kuznetsova I.G."/>
            <person name="Sazanova A.L."/>
            <person name="Belimov A."/>
            <person name="Andronov E."/>
            <person name="Osledkin Y.S."/>
            <person name="Onishchuk O.P."/>
            <person name="Kurchak O.N."/>
            <person name="Shaposhnikov A.I."/>
            <person name="Willems A."/>
            <person name="Tikhonovich I.A."/>
        </authorList>
    </citation>
    <scope>NUCLEOTIDE SEQUENCE [LARGE SCALE GENOMIC DNA]</scope>
    <source>
        <strain evidence="2">V5/3M</strain>
        <plasmid evidence="2">unnamed1</plasmid>
    </source>
</reference>
<dbReference type="AlphaFoldDB" id="A0A1B2ER47"/>
<protein>
    <submittedName>
        <fullName evidence="2">Uncharacterized protein</fullName>
    </submittedName>
</protein>
<geneLocation type="plasmid" evidence="2">
    <name>unnamed1</name>
</geneLocation>
<evidence type="ECO:0000256" key="1">
    <source>
        <dbReference type="SAM" id="SignalP"/>
    </source>
</evidence>
<dbReference type="KEGG" id="moc:BB934_29630"/>
<accession>A0A1B2ER47</accession>
<gene>
    <name evidence="2" type="ORF">BB934_29630</name>
</gene>
<feature type="chain" id="PRO_5008536122" evidence="1">
    <location>
        <begin position="24"/>
        <end position="93"/>
    </location>
</feature>
<keyword evidence="2" id="KW-0614">Plasmid</keyword>
<organism evidence="2">
    <name type="scientific">Microvirga ossetica</name>
    <dbReference type="NCBI Taxonomy" id="1882682"/>
    <lineage>
        <taxon>Bacteria</taxon>
        <taxon>Pseudomonadati</taxon>
        <taxon>Pseudomonadota</taxon>
        <taxon>Alphaproteobacteria</taxon>
        <taxon>Hyphomicrobiales</taxon>
        <taxon>Methylobacteriaceae</taxon>
        <taxon>Microvirga</taxon>
    </lineage>
</organism>